<protein>
    <submittedName>
        <fullName evidence="2">Uncharacterized protein</fullName>
    </submittedName>
</protein>
<evidence type="ECO:0000313" key="3">
    <source>
        <dbReference type="Proteomes" id="UP001180020"/>
    </source>
</evidence>
<dbReference type="EMBL" id="JAUJYO010000022">
    <property type="protein sequence ID" value="KAK1282388.1"/>
    <property type="molecule type" value="Genomic_DNA"/>
</dbReference>
<evidence type="ECO:0000313" key="2">
    <source>
        <dbReference type="EMBL" id="KAK1282388.1"/>
    </source>
</evidence>
<keyword evidence="3" id="KW-1185">Reference proteome</keyword>
<dbReference type="Proteomes" id="UP001180020">
    <property type="component" value="Unassembled WGS sequence"/>
</dbReference>
<reference evidence="2" key="2">
    <citation type="submission" date="2023-06" db="EMBL/GenBank/DDBJ databases">
        <authorList>
            <person name="Ma L."/>
            <person name="Liu K.-W."/>
            <person name="Li Z."/>
            <person name="Hsiao Y.-Y."/>
            <person name="Qi Y."/>
            <person name="Fu T."/>
            <person name="Tang G."/>
            <person name="Zhang D."/>
            <person name="Sun W.-H."/>
            <person name="Liu D.-K."/>
            <person name="Li Y."/>
            <person name="Chen G.-Z."/>
            <person name="Liu X.-D."/>
            <person name="Liao X.-Y."/>
            <person name="Jiang Y.-T."/>
            <person name="Yu X."/>
            <person name="Hao Y."/>
            <person name="Huang J."/>
            <person name="Zhao X.-W."/>
            <person name="Ke S."/>
            <person name="Chen Y.-Y."/>
            <person name="Wu W.-L."/>
            <person name="Hsu J.-L."/>
            <person name="Lin Y.-F."/>
            <person name="Huang M.-D."/>
            <person name="Li C.-Y."/>
            <person name="Huang L."/>
            <person name="Wang Z.-W."/>
            <person name="Zhao X."/>
            <person name="Zhong W.-Y."/>
            <person name="Peng D.-H."/>
            <person name="Ahmad S."/>
            <person name="Lan S."/>
            <person name="Zhang J.-S."/>
            <person name="Tsai W.-C."/>
            <person name="Van De Peer Y."/>
            <person name="Liu Z.-J."/>
        </authorList>
    </citation>
    <scope>NUCLEOTIDE SEQUENCE</scope>
    <source>
        <strain evidence="2">CP</strain>
        <tissue evidence="2">Leaves</tissue>
    </source>
</reference>
<organism evidence="2 3">
    <name type="scientific">Acorus calamus</name>
    <name type="common">Sweet flag</name>
    <dbReference type="NCBI Taxonomy" id="4465"/>
    <lineage>
        <taxon>Eukaryota</taxon>
        <taxon>Viridiplantae</taxon>
        <taxon>Streptophyta</taxon>
        <taxon>Embryophyta</taxon>
        <taxon>Tracheophyta</taxon>
        <taxon>Spermatophyta</taxon>
        <taxon>Magnoliopsida</taxon>
        <taxon>Liliopsida</taxon>
        <taxon>Acoraceae</taxon>
        <taxon>Acorus</taxon>
    </lineage>
</organism>
<accession>A0AAV9BZP5</accession>
<proteinExistence type="predicted"/>
<evidence type="ECO:0000256" key="1">
    <source>
        <dbReference type="SAM" id="MobiDB-lite"/>
    </source>
</evidence>
<name>A0AAV9BZP5_ACOCL</name>
<gene>
    <name evidence="2" type="ORF">QJS10_CPB22g00561</name>
</gene>
<sequence length="138" mass="15515">MLPPPPMVPPPNNAAQSIKSKRVPMLRPGYGSVGRPIDLLSNNFKAEKDTHSPHSRPPSRPLLLIQLAFQQNKNKRPCIEYLKTKGANVARLCKYDHPFDRSKTLERIMTDLCRDAPDCQSLRNHAGDWGFSCIGPLM</sequence>
<feature type="compositionally biased region" description="Pro residues" evidence="1">
    <location>
        <begin position="1"/>
        <end position="12"/>
    </location>
</feature>
<comment type="caution">
    <text evidence="2">The sequence shown here is derived from an EMBL/GenBank/DDBJ whole genome shotgun (WGS) entry which is preliminary data.</text>
</comment>
<reference evidence="2" key="1">
    <citation type="journal article" date="2023" name="Nat. Commun.">
        <title>Diploid and tetraploid genomes of Acorus and the evolution of monocots.</title>
        <authorList>
            <person name="Ma L."/>
            <person name="Liu K.W."/>
            <person name="Li Z."/>
            <person name="Hsiao Y.Y."/>
            <person name="Qi Y."/>
            <person name="Fu T."/>
            <person name="Tang G.D."/>
            <person name="Zhang D."/>
            <person name="Sun W.H."/>
            <person name="Liu D.K."/>
            <person name="Li Y."/>
            <person name="Chen G.Z."/>
            <person name="Liu X.D."/>
            <person name="Liao X.Y."/>
            <person name="Jiang Y.T."/>
            <person name="Yu X."/>
            <person name="Hao Y."/>
            <person name="Huang J."/>
            <person name="Zhao X.W."/>
            <person name="Ke S."/>
            <person name="Chen Y.Y."/>
            <person name="Wu W.L."/>
            <person name="Hsu J.L."/>
            <person name="Lin Y.F."/>
            <person name="Huang M.D."/>
            <person name="Li C.Y."/>
            <person name="Huang L."/>
            <person name="Wang Z.W."/>
            <person name="Zhao X."/>
            <person name="Zhong W.Y."/>
            <person name="Peng D.H."/>
            <person name="Ahmad S."/>
            <person name="Lan S."/>
            <person name="Zhang J.S."/>
            <person name="Tsai W.C."/>
            <person name="Van de Peer Y."/>
            <person name="Liu Z.J."/>
        </authorList>
    </citation>
    <scope>NUCLEOTIDE SEQUENCE</scope>
    <source>
        <strain evidence="2">CP</strain>
    </source>
</reference>
<dbReference type="AlphaFoldDB" id="A0AAV9BZP5"/>
<feature type="region of interest" description="Disordered" evidence="1">
    <location>
        <begin position="1"/>
        <end position="27"/>
    </location>
</feature>